<dbReference type="EMBL" id="JAHWGI010000979">
    <property type="protein sequence ID" value="KAK3919459.1"/>
    <property type="molecule type" value="Genomic_DNA"/>
</dbReference>
<keyword evidence="2" id="KW-1185">Reference proteome</keyword>
<feature type="non-terminal residue" evidence="1">
    <location>
        <position position="82"/>
    </location>
</feature>
<reference evidence="1" key="1">
    <citation type="submission" date="2021-07" db="EMBL/GenBank/DDBJ databases">
        <authorList>
            <person name="Catto M.A."/>
            <person name="Jacobson A."/>
            <person name="Kennedy G."/>
            <person name="Labadie P."/>
            <person name="Hunt B.G."/>
            <person name="Srinivasan R."/>
        </authorList>
    </citation>
    <scope>NUCLEOTIDE SEQUENCE</scope>
    <source>
        <strain evidence="1">PL_HMW_Pooled</strain>
        <tissue evidence="1">Head</tissue>
    </source>
</reference>
<organism evidence="1 2">
    <name type="scientific">Frankliniella fusca</name>
    <dbReference type="NCBI Taxonomy" id="407009"/>
    <lineage>
        <taxon>Eukaryota</taxon>
        <taxon>Metazoa</taxon>
        <taxon>Ecdysozoa</taxon>
        <taxon>Arthropoda</taxon>
        <taxon>Hexapoda</taxon>
        <taxon>Insecta</taxon>
        <taxon>Pterygota</taxon>
        <taxon>Neoptera</taxon>
        <taxon>Paraneoptera</taxon>
        <taxon>Thysanoptera</taxon>
        <taxon>Terebrantia</taxon>
        <taxon>Thripoidea</taxon>
        <taxon>Thripidae</taxon>
        <taxon>Frankliniella</taxon>
    </lineage>
</organism>
<evidence type="ECO:0000313" key="2">
    <source>
        <dbReference type="Proteomes" id="UP001219518"/>
    </source>
</evidence>
<accession>A0AAE1LI13</accession>
<dbReference type="AlphaFoldDB" id="A0AAE1LI13"/>
<proteinExistence type="predicted"/>
<dbReference type="Proteomes" id="UP001219518">
    <property type="component" value="Unassembled WGS sequence"/>
</dbReference>
<name>A0AAE1LI13_9NEOP</name>
<gene>
    <name evidence="1" type="ORF">KUF71_008586</name>
</gene>
<comment type="caution">
    <text evidence="1">The sequence shown here is derived from an EMBL/GenBank/DDBJ whole genome shotgun (WGS) entry which is preliminary data.</text>
</comment>
<protein>
    <submittedName>
        <fullName evidence="1">Alpha-2-macroglobulin</fullName>
    </submittedName>
</protein>
<sequence>VVRGALAKLTSTRCNRASAARRAFRDNCNAARPVWPRRPGPASGPPPLCLGAAGRSLTDVRRLGYIYPRPGLRQAVSPQPYP</sequence>
<evidence type="ECO:0000313" key="1">
    <source>
        <dbReference type="EMBL" id="KAK3919459.1"/>
    </source>
</evidence>
<reference evidence="1" key="2">
    <citation type="journal article" date="2023" name="BMC Genomics">
        <title>Pest status, molecular evolution, and epigenetic factors derived from the genome assembly of Frankliniella fusca, a thysanopteran phytovirus vector.</title>
        <authorList>
            <person name="Catto M.A."/>
            <person name="Labadie P.E."/>
            <person name="Jacobson A.L."/>
            <person name="Kennedy G.G."/>
            <person name="Srinivasan R."/>
            <person name="Hunt B.G."/>
        </authorList>
    </citation>
    <scope>NUCLEOTIDE SEQUENCE</scope>
    <source>
        <strain evidence="1">PL_HMW_Pooled</strain>
    </source>
</reference>